<keyword evidence="3 25" id="KW-0436">Ligase</keyword>
<sequence length="812" mass="90892">MASAQTLEVDGHTIAVTNLAKVLYPSTGTRKFDVIDYYARVAEVMLPHLADRLLTRKRWPNGVESTPFFEKSVPEGIPDWVTRRGVTHSRRIIEYVVADSPATLVWLAQMAALELHTPQWRLLRDGARADDAAEGPKTHRLVLDLDPGPGVSLAECGEVARDIHDMLDSAGLDSYPVTSGGKGIHVYARFPTPVSADSARTVAKQIATSLAQQHPDRVTAIMAKSERPHKVFIDWSQNSASKTTLAPYSLRGREQPWVAAPRTWDEIADPALTQLLYPDVLERIEEWGDLLAGLDDAGVPAGPEKSGDSAADVAQPESYSTERSQVINLREFRRKRNAAATPEPFGDTRFRDNGFKRSRSGAEGTRVSRENEPGGPIFVIHEHHARRLHYDFRLEHNGVLVSWAVPKNLPDDPDQNRLAVQTEDHPMDYADFAGDIPAGEYGGGHVEIWDRGTYETEKWRDDEIIVRLHGNRVQGRYALIKTGDKNWLAHLMSDEPRPIVPESLRDPRPMLATDESIEKLDSKDWAFEGKWDGYRILVRSIGGEFRLTSRSGLDMTADFPELACITDELGLIDVVLDGEVVALDATGRTNFTLLAGRRSAVDDVTLKLYLFDLLYLNGTSLLRKPWSQRRELLEELAPAFRRSRYVEVPPLLRGPGAAAAEYSREHRMEGVVAKRRSSTYQQGRRSNSWLKHKNWSDIEVVIGGWRPGRGNRAHTIGSLLLGLPEETGLRYVGRVGTGFTEAQLSALAEELEPLTIRRSPFLDKLDRPVAANAVWILPKIVGEVRFMDWTSTGHLRHPSWRGIRRDKLPGDL</sequence>
<evidence type="ECO:0000259" key="24">
    <source>
        <dbReference type="PROSITE" id="PS50160"/>
    </source>
</evidence>
<feature type="domain" description="ATP-dependent DNA ligase family profile" evidence="24">
    <location>
        <begin position="599"/>
        <end position="725"/>
    </location>
</feature>
<evidence type="ECO:0000256" key="22">
    <source>
        <dbReference type="ARBA" id="ARBA00049990"/>
    </source>
</evidence>
<dbReference type="Gene3D" id="2.40.50.140">
    <property type="entry name" value="Nucleic acid-binding proteins"/>
    <property type="match status" value="1"/>
</dbReference>
<evidence type="ECO:0000256" key="11">
    <source>
        <dbReference type="ARBA" id="ARBA00022839"/>
    </source>
</evidence>
<evidence type="ECO:0000256" key="13">
    <source>
        <dbReference type="ARBA" id="ARBA00022932"/>
    </source>
</evidence>
<evidence type="ECO:0000256" key="12">
    <source>
        <dbReference type="ARBA" id="ARBA00022840"/>
    </source>
</evidence>
<keyword evidence="15" id="KW-0233">DNA recombination</keyword>
<dbReference type="GO" id="GO:0005524">
    <property type="term" value="F:ATP binding"/>
    <property type="evidence" value="ECO:0007669"/>
    <property type="project" value="UniProtKB-KW"/>
</dbReference>
<organism evidence="25 26">
    <name type="scientific">Gordonia oryzae</name>
    <dbReference type="NCBI Taxonomy" id="2487349"/>
    <lineage>
        <taxon>Bacteria</taxon>
        <taxon>Bacillati</taxon>
        <taxon>Actinomycetota</taxon>
        <taxon>Actinomycetes</taxon>
        <taxon>Mycobacteriales</taxon>
        <taxon>Gordoniaceae</taxon>
        <taxon>Gordonia</taxon>
    </lineage>
</organism>
<dbReference type="PROSITE" id="PS50160">
    <property type="entry name" value="DNA_LIGASE_A3"/>
    <property type="match status" value="1"/>
</dbReference>
<dbReference type="NCBIfam" id="TIGR02778">
    <property type="entry name" value="ligD_pol"/>
    <property type="match status" value="1"/>
</dbReference>
<feature type="region of interest" description="Disordered" evidence="23">
    <location>
        <begin position="298"/>
        <end position="321"/>
    </location>
</feature>
<dbReference type="CDD" id="cd04863">
    <property type="entry name" value="MtLigD_Pol_like"/>
    <property type="match status" value="1"/>
</dbReference>
<dbReference type="OrthoDB" id="9802472at2"/>
<evidence type="ECO:0000256" key="17">
    <source>
        <dbReference type="ARBA" id="ARBA00023211"/>
    </source>
</evidence>
<dbReference type="InterPro" id="IPR033649">
    <property type="entry name" value="MtLigD_Pol-like"/>
</dbReference>
<dbReference type="Gene3D" id="3.30.470.30">
    <property type="entry name" value="DNA ligase/mRNA capping enzyme"/>
    <property type="match status" value="1"/>
</dbReference>
<evidence type="ECO:0000256" key="8">
    <source>
        <dbReference type="ARBA" id="ARBA00022741"/>
    </source>
</evidence>
<dbReference type="InterPro" id="IPR052171">
    <property type="entry name" value="NHEJ_LigD"/>
</dbReference>
<dbReference type="GO" id="GO:0004527">
    <property type="term" value="F:exonuclease activity"/>
    <property type="evidence" value="ECO:0007669"/>
    <property type="project" value="UniProtKB-KW"/>
</dbReference>
<feature type="compositionally biased region" description="Basic and acidic residues" evidence="23">
    <location>
        <begin position="346"/>
        <end position="355"/>
    </location>
</feature>
<comment type="caution">
    <text evidence="25">The sequence shown here is derived from an EMBL/GenBank/DDBJ whole genome shotgun (WGS) entry which is preliminary data.</text>
</comment>
<dbReference type="NCBIfam" id="NF007210">
    <property type="entry name" value="PRK09632.1"/>
    <property type="match status" value="1"/>
</dbReference>
<feature type="region of interest" description="Disordered" evidence="23">
    <location>
        <begin position="339"/>
        <end position="374"/>
    </location>
</feature>
<evidence type="ECO:0000256" key="9">
    <source>
        <dbReference type="ARBA" id="ARBA00022763"/>
    </source>
</evidence>
<evidence type="ECO:0000313" key="25">
    <source>
        <dbReference type="EMBL" id="RPA59021.1"/>
    </source>
</evidence>
<reference evidence="25 26" key="1">
    <citation type="submission" date="2018-11" db="EMBL/GenBank/DDBJ databases">
        <title>Draft genome sequence of Gordonia sp. RS15-1S isolated from rice stems.</title>
        <authorList>
            <person name="Muangham S."/>
        </authorList>
    </citation>
    <scope>NUCLEOTIDE SEQUENCE [LARGE SCALE GENOMIC DNA]</scope>
    <source>
        <strain evidence="25 26">RS15-1S</strain>
    </source>
</reference>
<keyword evidence="9" id="KW-0227">DNA damage</keyword>
<evidence type="ECO:0000256" key="18">
    <source>
        <dbReference type="ARBA" id="ARBA00023268"/>
    </source>
</evidence>
<dbReference type="EMBL" id="RKMH01000010">
    <property type="protein sequence ID" value="RPA59021.1"/>
    <property type="molecule type" value="Genomic_DNA"/>
</dbReference>
<dbReference type="Pfam" id="PF01068">
    <property type="entry name" value="DNA_ligase_A_M"/>
    <property type="match status" value="1"/>
</dbReference>
<dbReference type="SUPFAM" id="SSF50249">
    <property type="entry name" value="Nucleic acid-binding proteins"/>
    <property type="match status" value="1"/>
</dbReference>
<keyword evidence="8" id="KW-0547">Nucleotide-binding</keyword>
<evidence type="ECO:0000256" key="14">
    <source>
        <dbReference type="ARBA" id="ARBA00023125"/>
    </source>
</evidence>
<dbReference type="InterPro" id="IPR014146">
    <property type="entry name" value="LigD_ligase_dom"/>
</dbReference>
<dbReference type="GO" id="GO:0046872">
    <property type="term" value="F:metal ion binding"/>
    <property type="evidence" value="ECO:0007669"/>
    <property type="project" value="UniProtKB-KW"/>
</dbReference>
<keyword evidence="18" id="KW-0511">Multifunctional enzyme</keyword>
<dbReference type="PANTHER" id="PTHR42705:SF2">
    <property type="entry name" value="BIFUNCTIONAL NON-HOMOLOGOUS END JOINING PROTEIN LIGD"/>
    <property type="match status" value="1"/>
</dbReference>
<dbReference type="Pfam" id="PF04679">
    <property type="entry name" value="DNA_ligase_A_C"/>
    <property type="match status" value="1"/>
</dbReference>
<dbReference type="NCBIfam" id="TIGR02777">
    <property type="entry name" value="LigD_PE_dom"/>
    <property type="match status" value="1"/>
</dbReference>
<keyword evidence="7" id="KW-0479">Metal-binding</keyword>
<evidence type="ECO:0000256" key="7">
    <source>
        <dbReference type="ARBA" id="ARBA00022723"/>
    </source>
</evidence>
<evidence type="ECO:0000256" key="5">
    <source>
        <dbReference type="ARBA" id="ARBA00022695"/>
    </source>
</evidence>
<comment type="cofactor">
    <cofactor evidence="1">
        <name>Mn(2+)</name>
        <dbReference type="ChEBI" id="CHEBI:29035"/>
    </cofactor>
</comment>
<evidence type="ECO:0000256" key="23">
    <source>
        <dbReference type="SAM" id="MobiDB-lite"/>
    </source>
</evidence>
<keyword evidence="26" id="KW-1185">Reference proteome</keyword>
<dbReference type="InterPro" id="IPR014144">
    <property type="entry name" value="LigD_PE_domain"/>
</dbReference>
<protein>
    <recommendedName>
        <fullName evidence="2">DNA ligase (ATP)</fullName>
        <ecNumber evidence="2">6.5.1.1</ecNumber>
    </recommendedName>
    <alternativeName>
        <fullName evidence="19">NHEJ DNA polymerase</fullName>
    </alternativeName>
</protein>
<dbReference type="Gene3D" id="3.90.920.10">
    <property type="entry name" value="DNA primase, PRIM domain"/>
    <property type="match status" value="1"/>
</dbReference>
<dbReference type="Proteomes" id="UP000267536">
    <property type="component" value="Unassembled WGS sequence"/>
</dbReference>
<comment type="similarity">
    <text evidence="22">In the N-terminal section; belongs to the LigD polymerase family.</text>
</comment>
<dbReference type="GO" id="GO:0006310">
    <property type="term" value="P:DNA recombination"/>
    <property type="evidence" value="ECO:0007669"/>
    <property type="project" value="UniProtKB-KW"/>
</dbReference>
<evidence type="ECO:0000256" key="16">
    <source>
        <dbReference type="ARBA" id="ARBA00023204"/>
    </source>
</evidence>
<dbReference type="CDD" id="cd07971">
    <property type="entry name" value="OBF_DNA_ligase_LigD"/>
    <property type="match status" value="1"/>
</dbReference>
<keyword evidence="16" id="KW-0234">DNA repair</keyword>
<evidence type="ECO:0000256" key="21">
    <source>
        <dbReference type="ARBA" id="ARBA00049981"/>
    </source>
</evidence>
<dbReference type="InterPro" id="IPR012340">
    <property type="entry name" value="NA-bd_OB-fold"/>
</dbReference>
<proteinExistence type="inferred from homology"/>
<dbReference type="EC" id="6.5.1.1" evidence="2"/>
<dbReference type="CDD" id="cd07906">
    <property type="entry name" value="Adenylation_DNA_ligase_LigD_LigC"/>
    <property type="match status" value="1"/>
</dbReference>
<evidence type="ECO:0000256" key="2">
    <source>
        <dbReference type="ARBA" id="ARBA00012727"/>
    </source>
</evidence>
<keyword evidence="13" id="KW-0239">DNA-directed DNA polymerase</keyword>
<keyword evidence="4" id="KW-0808">Transferase</keyword>
<comment type="similarity">
    <text evidence="21">In the C-terminal section; belongs to the ATP-dependent DNA ligase family.</text>
</comment>
<evidence type="ECO:0000313" key="26">
    <source>
        <dbReference type="Proteomes" id="UP000267536"/>
    </source>
</evidence>
<keyword evidence="10" id="KW-0378">Hydrolase</keyword>
<dbReference type="GO" id="GO:0003887">
    <property type="term" value="F:DNA-directed DNA polymerase activity"/>
    <property type="evidence" value="ECO:0007669"/>
    <property type="project" value="UniProtKB-KW"/>
</dbReference>
<evidence type="ECO:0000256" key="19">
    <source>
        <dbReference type="ARBA" id="ARBA00029943"/>
    </source>
</evidence>
<name>A0A3N4GIM3_9ACTN</name>
<dbReference type="Pfam" id="PF21686">
    <property type="entry name" value="LigD_Prim-Pol"/>
    <property type="match status" value="1"/>
</dbReference>
<dbReference type="InterPro" id="IPR014145">
    <property type="entry name" value="LigD_pol_dom"/>
</dbReference>
<keyword evidence="5" id="KW-0548">Nucleotidyltransferase</keyword>
<dbReference type="InterPro" id="IPR012309">
    <property type="entry name" value="DNA_ligase_ATP-dep_C"/>
</dbReference>
<dbReference type="SUPFAM" id="SSF56091">
    <property type="entry name" value="DNA ligase/mRNA capping enzyme, catalytic domain"/>
    <property type="match status" value="1"/>
</dbReference>
<dbReference type="RefSeq" id="WP_123931228.1">
    <property type="nucleotide sequence ID" value="NZ_JBPSDP010000010.1"/>
</dbReference>
<dbReference type="GO" id="GO:0003677">
    <property type="term" value="F:DNA binding"/>
    <property type="evidence" value="ECO:0007669"/>
    <property type="project" value="UniProtKB-KW"/>
</dbReference>
<comment type="catalytic activity">
    <reaction evidence="20">
        <text>ATP + (deoxyribonucleotide)n-3'-hydroxyl + 5'-phospho-(deoxyribonucleotide)m = (deoxyribonucleotide)n+m + AMP + diphosphate.</text>
        <dbReference type="EC" id="6.5.1.1"/>
    </reaction>
</comment>
<dbReference type="Gene3D" id="3.30.1490.70">
    <property type="match status" value="1"/>
</dbReference>
<dbReference type="AlphaFoldDB" id="A0A3N4GIM3"/>
<dbReference type="PANTHER" id="PTHR42705">
    <property type="entry name" value="BIFUNCTIONAL NON-HOMOLOGOUS END JOINING PROTEIN LIGD"/>
    <property type="match status" value="1"/>
</dbReference>
<dbReference type="NCBIfam" id="TIGR02779">
    <property type="entry name" value="NHEJ_ligase_lig"/>
    <property type="match status" value="1"/>
</dbReference>
<keyword evidence="11" id="KW-0269">Exonuclease</keyword>
<accession>A0A3N4GIM3</accession>
<dbReference type="Pfam" id="PF13298">
    <property type="entry name" value="LigD_N"/>
    <property type="match status" value="1"/>
</dbReference>
<dbReference type="GO" id="GO:0003910">
    <property type="term" value="F:DNA ligase (ATP) activity"/>
    <property type="evidence" value="ECO:0007669"/>
    <property type="project" value="UniProtKB-EC"/>
</dbReference>
<evidence type="ECO:0000256" key="6">
    <source>
        <dbReference type="ARBA" id="ARBA00022722"/>
    </source>
</evidence>
<dbReference type="GO" id="GO:0006281">
    <property type="term" value="P:DNA repair"/>
    <property type="evidence" value="ECO:0007669"/>
    <property type="project" value="UniProtKB-KW"/>
</dbReference>
<gene>
    <name evidence="25" type="ORF">EF294_14435</name>
</gene>
<evidence type="ECO:0000256" key="10">
    <source>
        <dbReference type="ARBA" id="ARBA00022801"/>
    </source>
</evidence>
<keyword evidence="17" id="KW-0464">Manganese</keyword>
<dbReference type="InterPro" id="IPR012310">
    <property type="entry name" value="DNA_ligase_ATP-dep_cent"/>
</dbReference>
<evidence type="ECO:0000256" key="3">
    <source>
        <dbReference type="ARBA" id="ARBA00022598"/>
    </source>
</evidence>
<keyword evidence="12" id="KW-0067">ATP-binding</keyword>
<evidence type="ECO:0000256" key="15">
    <source>
        <dbReference type="ARBA" id="ARBA00023172"/>
    </source>
</evidence>
<keyword evidence="14" id="KW-0238">DNA-binding</keyword>
<evidence type="ECO:0000256" key="4">
    <source>
        <dbReference type="ARBA" id="ARBA00022679"/>
    </source>
</evidence>
<evidence type="ECO:0000256" key="20">
    <source>
        <dbReference type="ARBA" id="ARBA00034003"/>
    </source>
</evidence>
<keyword evidence="6" id="KW-0540">Nuclease</keyword>
<evidence type="ECO:0000256" key="1">
    <source>
        <dbReference type="ARBA" id="ARBA00001936"/>
    </source>
</evidence>